<sequence length="66" mass="7291">MHSRLSELISGTKCCTRCVSTKAFMKVAPFDPTKKKKKKKVVTQDPIDSLNRATSGKSDSLLGMLF</sequence>
<accession>A0A3P5YFA2</accession>
<dbReference type="EMBL" id="LR031569">
    <property type="protein sequence ID" value="VDC66422.1"/>
    <property type="molecule type" value="Genomic_DNA"/>
</dbReference>
<organism evidence="2">
    <name type="scientific">Brassica campestris</name>
    <name type="common">Field mustard</name>
    <dbReference type="NCBI Taxonomy" id="3711"/>
    <lineage>
        <taxon>Eukaryota</taxon>
        <taxon>Viridiplantae</taxon>
        <taxon>Streptophyta</taxon>
        <taxon>Embryophyta</taxon>
        <taxon>Tracheophyta</taxon>
        <taxon>Spermatophyta</taxon>
        <taxon>Magnoliopsida</taxon>
        <taxon>eudicotyledons</taxon>
        <taxon>Gunneridae</taxon>
        <taxon>Pentapetalae</taxon>
        <taxon>rosids</taxon>
        <taxon>malvids</taxon>
        <taxon>Brassicales</taxon>
        <taxon>Brassicaceae</taxon>
        <taxon>Brassiceae</taxon>
        <taxon>Brassica</taxon>
    </lineage>
</organism>
<reference evidence="2" key="1">
    <citation type="submission" date="2018-11" db="EMBL/GenBank/DDBJ databases">
        <authorList>
            <consortium name="Genoscope - CEA"/>
            <person name="William W."/>
        </authorList>
    </citation>
    <scope>NUCLEOTIDE SEQUENCE</scope>
</reference>
<proteinExistence type="predicted"/>
<evidence type="ECO:0000313" key="2">
    <source>
        <dbReference type="EMBL" id="VDC66422.1"/>
    </source>
</evidence>
<protein>
    <submittedName>
        <fullName evidence="1">Uncharacterized protein</fullName>
    </submittedName>
</protein>
<evidence type="ECO:0000313" key="1">
    <source>
        <dbReference type="EMBL" id="CAG7869733.1"/>
    </source>
</evidence>
<name>A0A3P5YFA2_BRACM</name>
<dbReference type="EMBL" id="LS974622">
    <property type="protein sequence ID" value="CAG7869733.1"/>
    <property type="molecule type" value="Genomic_DNA"/>
</dbReference>
<dbReference type="Gramene" id="A06p19730.2_BraZ1">
    <property type="protein sequence ID" value="A06p19730.2_BraZ1.CDS"/>
    <property type="gene ID" value="A06g19730.2_BraZ1"/>
</dbReference>
<dbReference type="AlphaFoldDB" id="A0A3P5YFA2"/>
<dbReference type="Proteomes" id="UP000694005">
    <property type="component" value="Chromosome A06"/>
</dbReference>
<gene>
    <name evidence="2" type="ORF">BRAA06T24962Z</name>
    <name evidence="1" type="ORF">BRAPAZ1V2_A06P19730.2</name>
</gene>